<feature type="transmembrane region" description="Helical" evidence="1">
    <location>
        <begin position="36"/>
        <end position="59"/>
    </location>
</feature>
<comment type="caution">
    <text evidence="2">The sequence shown here is derived from an EMBL/GenBank/DDBJ whole genome shotgun (WGS) entry which is preliminary data.</text>
</comment>
<keyword evidence="1" id="KW-0472">Membrane</keyword>
<evidence type="ECO:0000313" key="3">
    <source>
        <dbReference type="EMBL" id="RUO28400.1"/>
    </source>
</evidence>
<evidence type="ECO:0000313" key="2">
    <source>
        <dbReference type="EMBL" id="RAK01566.1"/>
    </source>
</evidence>
<proteinExistence type="predicted"/>
<protein>
    <submittedName>
        <fullName evidence="2">Uncharacterized protein</fullName>
    </submittedName>
</protein>
<gene>
    <name evidence="2" type="ORF">B0I24_101189</name>
    <name evidence="3" type="ORF">CWE07_00920</name>
</gene>
<dbReference type="Proteomes" id="UP000287865">
    <property type="component" value="Unassembled WGS sequence"/>
</dbReference>
<reference evidence="2 4" key="2">
    <citation type="submission" date="2018-06" db="EMBL/GenBank/DDBJ databases">
        <title>Genomic Encyclopedia of Type Strains, Phase III (KMG-III): the genomes of soil and plant-associated and newly described type strains.</title>
        <authorList>
            <person name="Whitman W."/>
        </authorList>
    </citation>
    <scope>NUCLEOTIDE SEQUENCE [LARGE SCALE GENOMIC DNA]</scope>
    <source>
        <strain evidence="2 4">CGMCC 1.15366</strain>
    </source>
</reference>
<dbReference type="EMBL" id="QLMD01000001">
    <property type="protein sequence ID" value="RAK01566.1"/>
    <property type="molecule type" value="Genomic_DNA"/>
</dbReference>
<dbReference type="Proteomes" id="UP000249203">
    <property type="component" value="Unassembled WGS sequence"/>
</dbReference>
<keyword evidence="1" id="KW-0812">Transmembrane</keyword>
<dbReference type="EMBL" id="PIPK01000001">
    <property type="protein sequence ID" value="RUO28400.1"/>
    <property type="molecule type" value="Genomic_DNA"/>
</dbReference>
<evidence type="ECO:0000313" key="5">
    <source>
        <dbReference type="Proteomes" id="UP000287865"/>
    </source>
</evidence>
<evidence type="ECO:0000313" key="4">
    <source>
        <dbReference type="Proteomes" id="UP000249203"/>
    </source>
</evidence>
<organism evidence="2 4">
    <name type="scientific">Aliidiomarina maris</name>
    <dbReference type="NCBI Taxonomy" id="531312"/>
    <lineage>
        <taxon>Bacteria</taxon>
        <taxon>Pseudomonadati</taxon>
        <taxon>Pseudomonadota</taxon>
        <taxon>Gammaproteobacteria</taxon>
        <taxon>Alteromonadales</taxon>
        <taxon>Idiomarinaceae</taxon>
        <taxon>Aliidiomarina</taxon>
    </lineage>
</organism>
<sequence>MLKYLLVNGLFVIGLGGALCYQVIMRISNNNPDLGMSWVESWLFFSIIGVALSLFWRMYHHKKPPPARRGQGL</sequence>
<name>A0A327XBF0_9GAMM</name>
<accession>A0A327XBF0</accession>
<keyword evidence="5" id="KW-1185">Reference proteome</keyword>
<dbReference type="RefSeq" id="WP_111568055.1">
    <property type="nucleotide sequence ID" value="NZ_PIPK01000001.1"/>
</dbReference>
<dbReference type="AlphaFoldDB" id="A0A327XBF0"/>
<reference evidence="3 5" key="1">
    <citation type="journal article" date="2018" name="Front. Microbiol.">
        <title>Genome-Based Analysis Reveals the Taxonomy and Diversity of the Family Idiomarinaceae.</title>
        <authorList>
            <person name="Liu Y."/>
            <person name="Lai Q."/>
            <person name="Shao Z."/>
        </authorList>
    </citation>
    <scope>NUCLEOTIDE SEQUENCE [LARGE SCALE GENOMIC DNA]</scope>
    <source>
        <strain evidence="3 5">CF12-14</strain>
    </source>
</reference>
<evidence type="ECO:0000256" key="1">
    <source>
        <dbReference type="SAM" id="Phobius"/>
    </source>
</evidence>
<keyword evidence="1" id="KW-1133">Transmembrane helix</keyword>